<dbReference type="Proteomes" id="UP000807850">
    <property type="component" value="Unassembled WGS sequence"/>
</dbReference>
<dbReference type="EMBL" id="JACQAY010000095">
    <property type="protein sequence ID" value="MBI3539272.1"/>
    <property type="molecule type" value="Genomic_DNA"/>
</dbReference>
<feature type="transmembrane region" description="Helical" evidence="2">
    <location>
        <begin position="32"/>
        <end position="51"/>
    </location>
</feature>
<name>A0A9D6QIF0_UNCEI</name>
<keyword evidence="2" id="KW-0472">Membrane</keyword>
<evidence type="ECO:0000313" key="4">
    <source>
        <dbReference type="Proteomes" id="UP000807850"/>
    </source>
</evidence>
<protein>
    <submittedName>
        <fullName evidence="3">Uncharacterized protein</fullName>
    </submittedName>
</protein>
<keyword evidence="2" id="KW-1133">Transmembrane helix</keyword>
<proteinExistence type="predicted"/>
<keyword evidence="2" id="KW-0812">Transmembrane</keyword>
<sequence>MKRRARDERDPRGEAGAPAPQTATAAGRRGPWLWIAAALVAAAAIAAALFVTRARPPAADAGDADDRRLAGLPQTAAYDSALLLSRSGRHVESLPYYRRALNGRLDLTWVAHFNYGSALSNVGLQITDRYGVPTPVTRSSVERVALMRAALAQIDTAERLAAQPAERAMIIRSRAERLQIWGLPWDAFIQFRNAEWADSTQPALRTAAEGYMFQLRYPDQYWAPGPSRGAAPRDPASR</sequence>
<comment type="caution">
    <text evidence="3">The sequence shown here is derived from an EMBL/GenBank/DDBJ whole genome shotgun (WGS) entry which is preliminary data.</text>
</comment>
<reference evidence="3" key="1">
    <citation type="submission" date="2020-07" db="EMBL/GenBank/DDBJ databases">
        <title>Huge and variable diversity of episymbiotic CPR bacteria and DPANN archaea in groundwater ecosystems.</title>
        <authorList>
            <person name="He C.Y."/>
            <person name="Keren R."/>
            <person name="Whittaker M."/>
            <person name="Farag I.F."/>
            <person name="Doudna J."/>
            <person name="Cate J.H.D."/>
            <person name="Banfield J.F."/>
        </authorList>
    </citation>
    <scope>NUCLEOTIDE SEQUENCE</scope>
    <source>
        <strain evidence="3">NC_groundwater_928_Pr1_S-0.2um_72_17</strain>
    </source>
</reference>
<evidence type="ECO:0000256" key="1">
    <source>
        <dbReference type="SAM" id="MobiDB-lite"/>
    </source>
</evidence>
<accession>A0A9D6QIF0</accession>
<feature type="compositionally biased region" description="Basic and acidic residues" evidence="1">
    <location>
        <begin position="1"/>
        <end position="13"/>
    </location>
</feature>
<evidence type="ECO:0000313" key="3">
    <source>
        <dbReference type="EMBL" id="MBI3539272.1"/>
    </source>
</evidence>
<gene>
    <name evidence="3" type="ORF">HY076_03255</name>
</gene>
<feature type="region of interest" description="Disordered" evidence="1">
    <location>
        <begin position="1"/>
        <end position="25"/>
    </location>
</feature>
<dbReference type="AlphaFoldDB" id="A0A9D6QIF0"/>
<evidence type="ECO:0000256" key="2">
    <source>
        <dbReference type="SAM" id="Phobius"/>
    </source>
</evidence>
<feature type="compositionally biased region" description="Low complexity" evidence="1">
    <location>
        <begin position="15"/>
        <end position="25"/>
    </location>
</feature>
<organism evidence="3 4">
    <name type="scientific">Eiseniibacteriota bacterium</name>
    <dbReference type="NCBI Taxonomy" id="2212470"/>
    <lineage>
        <taxon>Bacteria</taxon>
        <taxon>Candidatus Eiseniibacteriota</taxon>
    </lineage>
</organism>